<protein>
    <recommendedName>
        <fullName evidence="4">Type VII secretion protein EssA</fullName>
    </recommendedName>
</protein>
<gene>
    <name evidence="2" type="ORF">FG382_14195</name>
</gene>
<dbReference type="InterPro" id="IPR034026">
    <property type="entry name" value="EssA"/>
</dbReference>
<evidence type="ECO:0000313" key="2">
    <source>
        <dbReference type="EMBL" id="TQR11764.1"/>
    </source>
</evidence>
<accession>A0A544T2X7</accession>
<name>A0A544T2X7_9BACI</name>
<evidence type="ECO:0000256" key="1">
    <source>
        <dbReference type="SAM" id="Phobius"/>
    </source>
</evidence>
<evidence type="ECO:0008006" key="4">
    <source>
        <dbReference type="Google" id="ProtNLM"/>
    </source>
</evidence>
<comment type="caution">
    <text evidence="2">The sequence shown here is derived from an EMBL/GenBank/DDBJ whole genome shotgun (WGS) entry which is preliminary data.</text>
</comment>
<dbReference type="Proteomes" id="UP000317316">
    <property type="component" value="Unassembled WGS sequence"/>
</dbReference>
<proteinExistence type="predicted"/>
<evidence type="ECO:0000313" key="3">
    <source>
        <dbReference type="Proteomes" id="UP000317316"/>
    </source>
</evidence>
<dbReference type="AlphaFoldDB" id="A0A544T2X7"/>
<dbReference type="Pfam" id="PF10661">
    <property type="entry name" value="EssA"/>
    <property type="match status" value="1"/>
</dbReference>
<dbReference type="EMBL" id="VDGH01000008">
    <property type="protein sequence ID" value="TQR11764.1"/>
    <property type="molecule type" value="Genomic_DNA"/>
</dbReference>
<reference evidence="2 3" key="1">
    <citation type="submission" date="2019-05" db="EMBL/GenBank/DDBJ databases">
        <title>Psychrobacillus vulpis sp. nov., a new species isolated from feces of a red fox that inhabits in The Tablas de Daimiel Natural Park, Albacete, Spain.</title>
        <authorList>
            <person name="Rodriguez M."/>
            <person name="Reina J.C."/>
            <person name="Bejar V."/>
            <person name="Llamas I."/>
        </authorList>
    </citation>
    <scope>NUCLEOTIDE SEQUENCE [LARGE SCALE GENOMIC DNA]</scope>
    <source>
        <strain evidence="2 3">NEAU-3TGS17</strain>
    </source>
</reference>
<keyword evidence="1" id="KW-0812">Transmembrane</keyword>
<feature type="transmembrane region" description="Helical" evidence="1">
    <location>
        <begin position="138"/>
        <end position="160"/>
    </location>
</feature>
<dbReference type="OrthoDB" id="2437241at2"/>
<organism evidence="2 3">
    <name type="scientific">Psychrobacillus lasiicapitis</name>
    <dbReference type="NCBI Taxonomy" id="1636719"/>
    <lineage>
        <taxon>Bacteria</taxon>
        <taxon>Bacillati</taxon>
        <taxon>Bacillota</taxon>
        <taxon>Bacilli</taxon>
        <taxon>Bacillales</taxon>
        <taxon>Bacillaceae</taxon>
        <taxon>Psychrobacillus</taxon>
    </lineage>
</organism>
<dbReference type="RefSeq" id="WP_142539549.1">
    <property type="nucleotide sequence ID" value="NZ_BMIE01000001.1"/>
</dbReference>
<keyword evidence="3" id="KW-1185">Reference proteome</keyword>
<keyword evidence="1" id="KW-0472">Membrane</keyword>
<sequence>MKTKVLLLLVLLAFAVLFVDLQVVLAEEGKTIEELEPVIYEKLKFKKNTDYLHDGKKTEMKNTIPDKQFNIYFDGRRQLPNRSDTTFLFQTSARGEKSTVAAKSSELNLFMAESKNDMQLPDSYMDDRETATNKTRTLIFLAIIAIGLLALFIVVLPKLVQPSGTSINKG</sequence>
<keyword evidence="1" id="KW-1133">Transmembrane helix</keyword>